<reference evidence="10 11" key="1">
    <citation type="submission" date="2018-09" db="EMBL/GenBank/DDBJ databases">
        <title>Characterization of the phylogenetic diversity of five novel species belonging to the genus Bifidobacterium.</title>
        <authorList>
            <person name="Lugli G.A."/>
            <person name="Duranti S."/>
            <person name="Milani C."/>
        </authorList>
    </citation>
    <scope>NUCLEOTIDE SEQUENCE [LARGE SCALE GENOMIC DNA]</scope>
    <source>
        <strain evidence="10 11">2036B</strain>
    </source>
</reference>
<keyword evidence="11" id="KW-1185">Reference proteome</keyword>
<feature type="transmembrane region" description="Helical" evidence="7">
    <location>
        <begin position="63"/>
        <end position="84"/>
    </location>
</feature>
<dbReference type="GO" id="GO:0005886">
    <property type="term" value="C:plasma membrane"/>
    <property type="evidence" value="ECO:0007669"/>
    <property type="project" value="UniProtKB-SubCell"/>
</dbReference>
<dbReference type="PANTHER" id="PTHR43744">
    <property type="entry name" value="ABC TRANSPORTER PERMEASE PROTEIN MG189-RELATED-RELATED"/>
    <property type="match status" value="1"/>
</dbReference>
<accession>A0A430FQW7</accession>
<feature type="transmembrane region" description="Helical" evidence="7">
    <location>
        <begin position="156"/>
        <end position="178"/>
    </location>
</feature>
<feature type="transmembrane region" description="Helical" evidence="7">
    <location>
        <begin position="120"/>
        <end position="144"/>
    </location>
</feature>
<keyword evidence="4 7" id="KW-0812">Transmembrane</keyword>
<keyword evidence="3" id="KW-1003">Cell membrane</keyword>
<keyword evidence="5 7" id="KW-1133">Transmembrane helix</keyword>
<dbReference type="SUPFAM" id="SSF161098">
    <property type="entry name" value="MetI-like"/>
    <property type="match status" value="1"/>
</dbReference>
<dbReference type="AlphaFoldDB" id="A0A430FQW7"/>
<organism evidence="10 11">
    <name type="scientific">Bifidobacterium dolichotidis</name>
    <dbReference type="NCBI Taxonomy" id="2306976"/>
    <lineage>
        <taxon>Bacteria</taxon>
        <taxon>Bacillati</taxon>
        <taxon>Actinomycetota</taxon>
        <taxon>Actinomycetes</taxon>
        <taxon>Bifidobacteriales</taxon>
        <taxon>Bifidobacteriaceae</taxon>
        <taxon>Bifidobacterium</taxon>
    </lineage>
</organism>
<evidence type="ECO:0000259" key="9">
    <source>
        <dbReference type="PROSITE" id="PS50928"/>
    </source>
</evidence>
<dbReference type="CDD" id="cd06261">
    <property type="entry name" value="TM_PBP2"/>
    <property type="match status" value="1"/>
</dbReference>
<dbReference type="Proteomes" id="UP000287609">
    <property type="component" value="Unassembled WGS sequence"/>
</dbReference>
<evidence type="ECO:0000256" key="3">
    <source>
        <dbReference type="ARBA" id="ARBA00022475"/>
    </source>
</evidence>
<evidence type="ECO:0000256" key="5">
    <source>
        <dbReference type="ARBA" id="ARBA00022989"/>
    </source>
</evidence>
<protein>
    <submittedName>
        <fullName evidence="10">Sugar ABC transporter substrate-binding protein</fullName>
    </submittedName>
</protein>
<dbReference type="Pfam" id="PF00528">
    <property type="entry name" value="BPD_transp_1"/>
    <property type="match status" value="1"/>
</dbReference>
<evidence type="ECO:0000256" key="6">
    <source>
        <dbReference type="ARBA" id="ARBA00023136"/>
    </source>
</evidence>
<evidence type="ECO:0000313" key="10">
    <source>
        <dbReference type="EMBL" id="RSX55194.1"/>
    </source>
</evidence>
<evidence type="ECO:0000256" key="7">
    <source>
        <dbReference type="RuleBase" id="RU363032"/>
    </source>
</evidence>
<dbReference type="InterPro" id="IPR035906">
    <property type="entry name" value="MetI-like_sf"/>
</dbReference>
<dbReference type="InterPro" id="IPR000515">
    <property type="entry name" value="MetI-like"/>
</dbReference>
<proteinExistence type="inferred from homology"/>
<feature type="transmembrane region" description="Helical" evidence="7">
    <location>
        <begin position="233"/>
        <end position="254"/>
    </location>
</feature>
<evidence type="ECO:0000256" key="4">
    <source>
        <dbReference type="ARBA" id="ARBA00022692"/>
    </source>
</evidence>
<evidence type="ECO:0000256" key="8">
    <source>
        <dbReference type="SAM" id="MobiDB-lite"/>
    </source>
</evidence>
<comment type="similarity">
    <text evidence="7">Belongs to the binding-protein-dependent transport system permease family.</text>
</comment>
<dbReference type="PROSITE" id="PS50928">
    <property type="entry name" value="ABC_TM1"/>
    <property type="match status" value="1"/>
</dbReference>
<keyword evidence="2 7" id="KW-0813">Transport</keyword>
<name>A0A430FQW7_9BIFI</name>
<dbReference type="GO" id="GO:0055085">
    <property type="term" value="P:transmembrane transport"/>
    <property type="evidence" value="ECO:0007669"/>
    <property type="project" value="InterPro"/>
</dbReference>
<dbReference type="PANTHER" id="PTHR43744:SF12">
    <property type="entry name" value="ABC TRANSPORTER PERMEASE PROTEIN MG189-RELATED"/>
    <property type="match status" value="1"/>
</dbReference>
<dbReference type="Gene3D" id="1.10.3720.10">
    <property type="entry name" value="MetI-like"/>
    <property type="match status" value="1"/>
</dbReference>
<dbReference type="OrthoDB" id="61122at2"/>
<evidence type="ECO:0000256" key="1">
    <source>
        <dbReference type="ARBA" id="ARBA00004651"/>
    </source>
</evidence>
<dbReference type="EMBL" id="QXGM01000002">
    <property type="protein sequence ID" value="RSX55194.1"/>
    <property type="molecule type" value="Genomic_DNA"/>
</dbReference>
<feature type="transmembrane region" description="Helical" evidence="7">
    <location>
        <begin position="184"/>
        <end position="206"/>
    </location>
</feature>
<feature type="region of interest" description="Disordered" evidence="8">
    <location>
        <begin position="1"/>
        <end position="22"/>
    </location>
</feature>
<keyword evidence="6 7" id="KW-0472">Membrane</keyword>
<evidence type="ECO:0000313" key="11">
    <source>
        <dbReference type="Proteomes" id="UP000287609"/>
    </source>
</evidence>
<gene>
    <name evidence="10" type="ORF">D2E26_1248</name>
</gene>
<evidence type="ECO:0000256" key="2">
    <source>
        <dbReference type="ARBA" id="ARBA00022448"/>
    </source>
</evidence>
<comment type="subcellular location">
    <subcellularLocation>
        <location evidence="1 7">Cell membrane</location>
        <topology evidence="1 7">Multi-pass membrane protein</topology>
    </subcellularLocation>
</comment>
<feature type="transmembrane region" description="Helical" evidence="7">
    <location>
        <begin position="290"/>
        <end position="311"/>
    </location>
</feature>
<comment type="caution">
    <text evidence="10">The sequence shown here is derived from an EMBL/GenBank/DDBJ whole genome shotgun (WGS) entry which is preliminary data.</text>
</comment>
<feature type="domain" description="ABC transmembrane type-1" evidence="9">
    <location>
        <begin position="121"/>
        <end position="311"/>
    </location>
</feature>
<sequence length="326" mass="35302">MSTTESTSRFHKTPPDLTNQSDMRQLASPALSQMFGKGVGKAARRRSKLAVTSEGRRAGAGTYAILIITILVFLIPLYVAFSIASQDSTATQYGLPAMIPGHSLLRNLGRAFAAMSFWKALAGTFFVATVVSISTVFFSTLAGYSFAKLHFRGRNVLFLLVIGTMTIPQQLSVVPLYIMANKAGLFGSLWAVIIPGLVSAFGVFWMTQYLQDALPYELIEAARVDGCSMFRTFISVALPAARPAAAMLFLFTFIGQWTNYFWPMLILGPNKNSMLTVAAATLKGAYFTDYTIVMSGVVLTTLPLIVLFFFAGKQLVSGIMAGAVKG</sequence>